<name>A0A6J3LVJ8_9PEZI</name>
<reference evidence="2" key="3">
    <citation type="submission" date="2025-08" db="UniProtKB">
        <authorList>
            <consortium name="RefSeq"/>
        </authorList>
    </citation>
    <scope>IDENTIFICATION</scope>
    <source>
        <strain evidence="2">CBS 342.82</strain>
    </source>
</reference>
<evidence type="ECO:0000313" key="1">
    <source>
        <dbReference type="Proteomes" id="UP000504637"/>
    </source>
</evidence>
<keyword evidence="1" id="KW-1185">Reference proteome</keyword>
<reference evidence="2" key="2">
    <citation type="submission" date="2020-04" db="EMBL/GenBank/DDBJ databases">
        <authorList>
            <consortium name="NCBI Genome Project"/>
        </authorList>
    </citation>
    <scope>NUCLEOTIDE SEQUENCE</scope>
    <source>
        <strain evidence="2">CBS 342.82</strain>
    </source>
</reference>
<dbReference type="AlphaFoldDB" id="A0A6J3LVJ8"/>
<proteinExistence type="predicted"/>
<gene>
    <name evidence="2" type="ORF">K489DRAFT_372952</name>
</gene>
<evidence type="ECO:0008006" key="3">
    <source>
        <dbReference type="Google" id="ProtNLM"/>
    </source>
</evidence>
<evidence type="ECO:0000313" key="2">
    <source>
        <dbReference type="RefSeq" id="XP_033456739.1"/>
    </source>
</evidence>
<protein>
    <recommendedName>
        <fullName evidence="3">RING-type domain-containing protein</fullName>
    </recommendedName>
</protein>
<dbReference type="Gene3D" id="3.30.40.10">
    <property type="entry name" value="Zinc/RING finger domain, C3HC4 (zinc finger)"/>
    <property type="match status" value="1"/>
</dbReference>
<dbReference type="InterPro" id="IPR013083">
    <property type="entry name" value="Znf_RING/FYVE/PHD"/>
</dbReference>
<dbReference type="Proteomes" id="UP000504637">
    <property type="component" value="Unplaced"/>
</dbReference>
<dbReference type="RefSeq" id="XP_033456739.1">
    <property type="nucleotide sequence ID" value="XM_033603379.1"/>
</dbReference>
<reference evidence="2" key="1">
    <citation type="submission" date="2020-01" db="EMBL/GenBank/DDBJ databases">
        <authorList>
            <consortium name="DOE Joint Genome Institute"/>
            <person name="Haridas S."/>
            <person name="Albert R."/>
            <person name="Binder M."/>
            <person name="Bloem J."/>
            <person name="Labutti K."/>
            <person name="Salamov A."/>
            <person name="Andreopoulos B."/>
            <person name="Baker S.E."/>
            <person name="Barry K."/>
            <person name="Bills G."/>
            <person name="Bluhm B.H."/>
            <person name="Cannon C."/>
            <person name="Castanera R."/>
            <person name="Culley D.E."/>
            <person name="Daum C."/>
            <person name="Ezra D."/>
            <person name="Gonzalez J.B."/>
            <person name="Henrissat B."/>
            <person name="Kuo A."/>
            <person name="Liang C."/>
            <person name="Lipzen A."/>
            <person name="Lutzoni F."/>
            <person name="Magnuson J."/>
            <person name="Mondo S."/>
            <person name="Nolan M."/>
            <person name="Ohm R."/>
            <person name="Pangilinan J."/>
            <person name="Park H.-J."/>
            <person name="Ramirez L."/>
            <person name="Alfaro M."/>
            <person name="Sun H."/>
            <person name="Tritt A."/>
            <person name="Yoshinaga Y."/>
            <person name="Zwiers L.-H."/>
            <person name="Turgeon B.G."/>
            <person name="Goodwin S.B."/>
            <person name="Spatafora J.W."/>
            <person name="Crous P.W."/>
            <person name="Grigoriev I.V."/>
        </authorList>
    </citation>
    <scope>NUCLEOTIDE SEQUENCE</scope>
    <source>
        <strain evidence="2">CBS 342.82</strain>
    </source>
</reference>
<organism evidence="2">
    <name type="scientific">Dissoconium aciculare CBS 342.82</name>
    <dbReference type="NCBI Taxonomy" id="1314786"/>
    <lineage>
        <taxon>Eukaryota</taxon>
        <taxon>Fungi</taxon>
        <taxon>Dikarya</taxon>
        <taxon>Ascomycota</taxon>
        <taxon>Pezizomycotina</taxon>
        <taxon>Dothideomycetes</taxon>
        <taxon>Dothideomycetidae</taxon>
        <taxon>Mycosphaerellales</taxon>
        <taxon>Dissoconiaceae</taxon>
        <taxon>Dissoconium</taxon>
    </lineage>
</organism>
<sequence length="186" mass="21939">MVSIELSERHIWTWIIDILVTSAERDRYRSPEAACTLMRLAQQHWNKDLGVREPQSVQDEWDKNDISLVQSLWDSARDHRDRGFDDAALALLHSAQYFWRASLCIPKPEWEQPECPICCTQFKEEEAYRHGKCAPICLDCKNKWTRTRQTCPTCPFCRGRINDLHHHADLDDELDDSDYEIDYSQQ</sequence>
<dbReference type="GeneID" id="54361179"/>
<dbReference type="SUPFAM" id="SSF57850">
    <property type="entry name" value="RING/U-box"/>
    <property type="match status" value="1"/>
</dbReference>
<accession>A0A6J3LVJ8</accession>